<dbReference type="SMART" id="SM01091">
    <property type="entry name" value="CorC_HlyC"/>
    <property type="match status" value="1"/>
</dbReference>
<dbReference type="AlphaFoldDB" id="A0A2V1H3H1"/>
<evidence type="ECO:0000256" key="1">
    <source>
        <dbReference type="ARBA" id="ARBA00006337"/>
    </source>
</evidence>
<dbReference type="GO" id="GO:0050660">
    <property type="term" value="F:flavin adenine dinucleotide binding"/>
    <property type="evidence" value="ECO:0007669"/>
    <property type="project" value="InterPro"/>
</dbReference>
<keyword evidence="5 9" id="KW-0129">CBS domain</keyword>
<dbReference type="InterPro" id="IPR046342">
    <property type="entry name" value="CBS_dom_sf"/>
</dbReference>
<dbReference type="Gene3D" id="3.10.580.10">
    <property type="entry name" value="CBS-domain"/>
    <property type="match status" value="1"/>
</dbReference>
<dbReference type="PANTHER" id="PTHR22777:SF27">
    <property type="entry name" value="MAGNESIUM AND COBALT EFFLUX PROTEIN CORC"/>
    <property type="match status" value="1"/>
</dbReference>
<dbReference type="SUPFAM" id="SSF56176">
    <property type="entry name" value="FAD-binding/transporter-associated domain-like"/>
    <property type="match status" value="1"/>
</dbReference>
<keyword evidence="2" id="KW-0813">Transport</keyword>
<comment type="caution">
    <text evidence="11">The sequence shown here is derived from an EMBL/GenBank/DDBJ whole genome shotgun (WGS) entry which is preliminary data.</text>
</comment>
<evidence type="ECO:0000256" key="7">
    <source>
        <dbReference type="ARBA" id="ARBA00037273"/>
    </source>
</evidence>
<feature type="domain" description="CBS" evidence="10">
    <location>
        <begin position="67"/>
        <end position="131"/>
    </location>
</feature>
<dbReference type="EMBL" id="QDDL01000002">
    <property type="protein sequence ID" value="PVZ70186.1"/>
    <property type="molecule type" value="Genomic_DNA"/>
</dbReference>
<dbReference type="FunFam" id="3.10.580.10:FF:000002">
    <property type="entry name" value="Magnesium/cobalt efflux protein CorC"/>
    <property type="match status" value="1"/>
</dbReference>
<keyword evidence="6" id="KW-0170">Cobalt</keyword>
<evidence type="ECO:0000313" key="11">
    <source>
        <dbReference type="EMBL" id="PVZ70186.1"/>
    </source>
</evidence>
<gene>
    <name evidence="11" type="ORF">DC094_06170</name>
</gene>
<dbReference type="InterPro" id="IPR054115">
    <property type="entry name" value="CorC_N"/>
</dbReference>
<reference evidence="11 12" key="1">
    <citation type="submission" date="2018-04" db="EMBL/GenBank/DDBJ databases">
        <title>Thalassorhabdus spongiae gen. nov., sp. nov., isolated from a marine sponge in South-West Iceland.</title>
        <authorList>
            <person name="Knobloch S."/>
            <person name="Daussin A."/>
            <person name="Johannsson R."/>
            <person name="Marteinsson V.T."/>
        </authorList>
    </citation>
    <scope>NUCLEOTIDE SEQUENCE [LARGE SCALE GENOMIC DNA]</scope>
    <source>
        <strain evidence="11 12">Hp12</strain>
    </source>
</reference>
<dbReference type="RefSeq" id="WP_116686258.1">
    <property type="nucleotide sequence ID" value="NZ_CAWNYD010000002.1"/>
</dbReference>
<comment type="similarity">
    <text evidence="1">Belongs to the UPF0053 family.</text>
</comment>
<evidence type="ECO:0000256" key="2">
    <source>
        <dbReference type="ARBA" id="ARBA00022448"/>
    </source>
</evidence>
<dbReference type="PANTHER" id="PTHR22777">
    <property type="entry name" value="HEMOLYSIN-RELATED"/>
    <property type="match status" value="1"/>
</dbReference>
<evidence type="ECO:0000256" key="8">
    <source>
        <dbReference type="ARBA" id="ARBA00040729"/>
    </source>
</evidence>
<dbReference type="Pfam" id="PF03471">
    <property type="entry name" value="CorC_HlyC"/>
    <property type="match status" value="1"/>
</dbReference>
<comment type="function">
    <text evidence="7">Plays a role in the transport of magnesium and cobalt ions.</text>
</comment>
<keyword evidence="4" id="KW-0460">Magnesium</keyword>
<evidence type="ECO:0000256" key="4">
    <source>
        <dbReference type="ARBA" id="ARBA00022842"/>
    </source>
</evidence>
<dbReference type="GO" id="GO:0005886">
    <property type="term" value="C:plasma membrane"/>
    <property type="evidence" value="ECO:0007669"/>
    <property type="project" value="TreeGrafter"/>
</dbReference>
<feature type="domain" description="CBS" evidence="10">
    <location>
        <begin position="134"/>
        <end position="191"/>
    </location>
</feature>
<dbReference type="InterPro" id="IPR036318">
    <property type="entry name" value="FAD-bd_PCMH-like_sf"/>
</dbReference>
<dbReference type="SUPFAM" id="SSF54631">
    <property type="entry name" value="CBS-domain pair"/>
    <property type="match status" value="1"/>
</dbReference>
<name>A0A2V1H3H1_9GAMM</name>
<dbReference type="PROSITE" id="PS51371">
    <property type="entry name" value="CBS"/>
    <property type="match status" value="2"/>
</dbReference>
<dbReference type="InterPro" id="IPR044751">
    <property type="entry name" value="Ion_transp-like_CBS"/>
</dbReference>
<keyword evidence="12" id="KW-1185">Reference proteome</keyword>
<organism evidence="11 12">
    <name type="scientific">Pelagibaculum spongiae</name>
    <dbReference type="NCBI Taxonomy" id="2080658"/>
    <lineage>
        <taxon>Bacteria</taxon>
        <taxon>Pseudomonadati</taxon>
        <taxon>Pseudomonadota</taxon>
        <taxon>Gammaproteobacteria</taxon>
        <taxon>Oceanospirillales</taxon>
        <taxon>Pelagibaculum</taxon>
    </lineage>
</organism>
<sequence>MSEDHSSGSSRSWLERITLALTGEPQTQKQLVDVLDDARERGLLDDDAFGMIEGVMKVSELQVRDVMIPRPQMVVVEKEAEPQEFLGDLIESGHSRFPVIGDNRDEVLGILLAKDLLGWTVHNEGWGNFDIRDLLRKPAFVPESKPLDAMLKEFRQTRNHMAIVVDEYGGVSGLVTIEDVLELIVGEIEDEYDQEEEDQIIDTDEKTAEVEALTPIEDFNEHFKTEYSDEEVDTVGGLVMQALGHLPVKGEVVEINNFRFEVLAADNRRIEMLKVEKID</sequence>
<evidence type="ECO:0000259" key="10">
    <source>
        <dbReference type="PROSITE" id="PS51371"/>
    </source>
</evidence>
<evidence type="ECO:0000256" key="3">
    <source>
        <dbReference type="ARBA" id="ARBA00022737"/>
    </source>
</evidence>
<accession>A0A2V1H3H1</accession>
<dbReference type="Pfam" id="PF00571">
    <property type="entry name" value="CBS"/>
    <property type="match status" value="2"/>
</dbReference>
<dbReference type="Proteomes" id="UP000244906">
    <property type="component" value="Unassembled WGS sequence"/>
</dbReference>
<keyword evidence="3" id="KW-0677">Repeat</keyword>
<dbReference type="InterPro" id="IPR000644">
    <property type="entry name" value="CBS_dom"/>
</dbReference>
<evidence type="ECO:0000313" key="12">
    <source>
        <dbReference type="Proteomes" id="UP000244906"/>
    </source>
</evidence>
<evidence type="ECO:0000256" key="9">
    <source>
        <dbReference type="PROSITE-ProRule" id="PRU00703"/>
    </source>
</evidence>
<evidence type="ECO:0000256" key="5">
    <source>
        <dbReference type="ARBA" id="ARBA00023122"/>
    </source>
</evidence>
<proteinExistence type="inferred from homology"/>
<evidence type="ECO:0000256" key="6">
    <source>
        <dbReference type="ARBA" id="ARBA00023285"/>
    </source>
</evidence>
<dbReference type="Gene3D" id="3.30.465.10">
    <property type="match status" value="1"/>
</dbReference>
<dbReference type="OrthoDB" id="9798188at2"/>
<dbReference type="Pfam" id="PF21917">
    <property type="entry name" value="NMB0537_N"/>
    <property type="match status" value="1"/>
</dbReference>
<protein>
    <recommendedName>
        <fullName evidence="8">Magnesium and cobalt efflux protein CorC</fullName>
    </recommendedName>
</protein>
<dbReference type="CDD" id="cd04590">
    <property type="entry name" value="CBS_pair_CorC_HlyC_assoc"/>
    <property type="match status" value="1"/>
</dbReference>
<dbReference type="InterPro" id="IPR005170">
    <property type="entry name" value="Transptr-assoc_dom"/>
</dbReference>
<dbReference type="SMART" id="SM00116">
    <property type="entry name" value="CBS"/>
    <property type="match status" value="2"/>
</dbReference>
<dbReference type="InterPro" id="IPR016169">
    <property type="entry name" value="FAD-bd_PCMH_sub2"/>
</dbReference>